<dbReference type="Proteomes" id="UP000028828">
    <property type="component" value="Unassembled WGS sequence"/>
</dbReference>
<comment type="caution">
    <text evidence="2">The sequence shown here is derived from an EMBL/GenBank/DDBJ whole genome shotgun (WGS) entry which is preliminary data.</text>
</comment>
<proteinExistence type="predicted"/>
<reference evidence="2 3" key="1">
    <citation type="submission" date="2014-03" db="EMBL/GenBank/DDBJ databases">
        <authorList>
            <person name="Sibley D."/>
            <person name="Venepally P."/>
            <person name="Karamycheva S."/>
            <person name="Hadjithomas M."/>
            <person name="Khan A."/>
            <person name="Brunk B."/>
            <person name="Roos D."/>
            <person name="Caler E."/>
            <person name="Lorenzi H."/>
        </authorList>
    </citation>
    <scope>NUCLEOTIDE SEQUENCE [LARGE SCALE GENOMIC DNA]</scope>
    <source>
        <strain evidence="3">p89</strain>
    </source>
</reference>
<dbReference type="EMBL" id="AEYI02002458">
    <property type="protein sequence ID" value="KFG28216.1"/>
    <property type="molecule type" value="Genomic_DNA"/>
</dbReference>
<sequence length="157" mass="17978">MARRLSILAFDEAVLTSLLSRRCLGGPFPSFALQVQPNRHGRRLREAFFLSRGETRGQAGNTYREGETEELQRIREGREPIAKKTRRERGDTKNRGFQGNRDASSKSEDDRCKHASAIARAGRLERCCPRRSRLRQITLNEGTDAFFFFASIKQHIP</sequence>
<feature type="region of interest" description="Disordered" evidence="1">
    <location>
        <begin position="76"/>
        <end position="111"/>
    </location>
</feature>
<protein>
    <submittedName>
        <fullName evidence="2">Uncharacterized protein</fullName>
    </submittedName>
</protein>
<accession>A0A086J7U8</accession>
<evidence type="ECO:0000256" key="1">
    <source>
        <dbReference type="SAM" id="MobiDB-lite"/>
    </source>
</evidence>
<feature type="compositionally biased region" description="Basic and acidic residues" evidence="1">
    <location>
        <begin position="76"/>
        <end position="94"/>
    </location>
</feature>
<gene>
    <name evidence="2" type="ORF">TGP89_283570</name>
</gene>
<dbReference type="AlphaFoldDB" id="A0A086J7U8"/>
<evidence type="ECO:0000313" key="2">
    <source>
        <dbReference type="EMBL" id="KFG28216.1"/>
    </source>
</evidence>
<dbReference type="VEuPathDB" id="ToxoDB:TGP89_283570"/>
<organism evidence="2 3">
    <name type="scientific">Toxoplasma gondii p89</name>
    <dbReference type="NCBI Taxonomy" id="943119"/>
    <lineage>
        <taxon>Eukaryota</taxon>
        <taxon>Sar</taxon>
        <taxon>Alveolata</taxon>
        <taxon>Apicomplexa</taxon>
        <taxon>Conoidasida</taxon>
        <taxon>Coccidia</taxon>
        <taxon>Eucoccidiorida</taxon>
        <taxon>Eimeriorina</taxon>
        <taxon>Sarcocystidae</taxon>
        <taxon>Toxoplasma</taxon>
    </lineage>
</organism>
<evidence type="ECO:0000313" key="3">
    <source>
        <dbReference type="Proteomes" id="UP000028828"/>
    </source>
</evidence>
<name>A0A086J7U8_TOXGO</name>